<dbReference type="AlphaFoldDB" id="A0AAV9Z5E5"/>
<reference evidence="1 2" key="1">
    <citation type="journal article" date="2024" name="J Genomics">
        <title>Draft genome sequencing and assembly of Favolaschia claudopus CIRM-BRFM 2984 isolated from oak limbs.</title>
        <authorList>
            <person name="Navarro D."/>
            <person name="Drula E."/>
            <person name="Chaduli D."/>
            <person name="Cazenave R."/>
            <person name="Ahrendt S."/>
            <person name="Wang J."/>
            <person name="Lipzen A."/>
            <person name="Daum C."/>
            <person name="Barry K."/>
            <person name="Grigoriev I.V."/>
            <person name="Favel A."/>
            <person name="Rosso M.N."/>
            <person name="Martin F."/>
        </authorList>
    </citation>
    <scope>NUCLEOTIDE SEQUENCE [LARGE SCALE GENOMIC DNA]</scope>
    <source>
        <strain evidence="1 2">CIRM-BRFM 2984</strain>
    </source>
</reference>
<protein>
    <recommendedName>
        <fullName evidence="3">Arginine kinase</fullName>
    </recommendedName>
</protein>
<keyword evidence="2" id="KW-1185">Reference proteome</keyword>
<name>A0AAV9Z5E5_9AGAR</name>
<evidence type="ECO:0000313" key="1">
    <source>
        <dbReference type="EMBL" id="KAK6969628.1"/>
    </source>
</evidence>
<accession>A0AAV9Z5E5</accession>
<evidence type="ECO:0000313" key="2">
    <source>
        <dbReference type="Proteomes" id="UP001362999"/>
    </source>
</evidence>
<evidence type="ECO:0008006" key="3">
    <source>
        <dbReference type="Google" id="ProtNLM"/>
    </source>
</evidence>
<proteinExistence type="predicted"/>
<sequence>MPCVGTSPGLRIPVVTHPNMKNNHWTSLKAARKREAAFTELFDLLSAHNVPGLLRLLSTAKNEGWGTNKTTQKSQLAIEGKYHARNYTEFDRDLGAAQLSMR</sequence>
<dbReference type="Proteomes" id="UP001362999">
    <property type="component" value="Unassembled WGS sequence"/>
</dbReference>
<organism evidence="1 2">
    <name type="scientific">Favolaschia claudopus</name>
    <dbReference type="NCBI Taxonomy" id="2862362"/>
    <lineage>
        <taxon>Eukaryota</taxon>
        <taxon>Fungi</taxon>
        <taxon>Dikarya</taxon>
        <taxon>Basidiomycota</taxon>
        <taxon>Agaricomycotina</taxon>
        <taxon>Agaricomycetes</taxon>
        <taxon>Agaricomycetidae</taxon>
        <taxon>Agaricales</taxon>
        <taxon>Marasmiineae</taxon>
        <taxon>Mycenaceae</taxon>
        <taxon>Favolaschia</taxon>
    </lineage>
</organism>
<gene>
    <name evidence="1" type="ORF">R3P38DRAFT_2814113</name>
</gene>
<dbReference type="EMBL" id="JAWWNJ010000218">
    <property type="protein sequence ID" value="KAK6969628.1"/>
    <property type="molecule type" value="Genomic_DNA"/>
</dbReference>
<comment type="caution">
    <text evidence="1">The sequence shown here is derived from an EMBL/GenBank/DDBJ whole genome shotgun (WGS) entry which is preliminary data.</text>
</comment>